<comment type="similarity">
    <text evidence="18">Belongs to the peroxidase family. Classical plant (class III) peroxidase subfamily.</text>
</comment>
<dbReference type="PRINTS" id="PR00461">
    <property type="entry name" value="PLPEROXIDASE"/>
</dbReference>
<dbReference type="GO" id="GO:0020037">
    <property type="term" value="F:heme binding"/>
    <property type="evidence" value="ECO:0007669"/>
    <property type="project" value="UniProtKB-UniRule"/>
</dbReference>
<dbReference type="GO" id="GO:0006979">
    <property type="term" value="P:response to oxidative stress"/>
    <property type="evidence" value="ECO:0007669"/>
    <property type="project" value="UniProtKB-UniRule"/>
</dbReference>
<dbReference type="Pfam" id="PF00141">
    <property type="entry name" value="peroxidase"/>
    <property type="match status" value="1"/>
</dbReference>
<evidence type="ECO:0000256" key="15">
    <source>
        <dbReference type="PIRSR" id="PIRSR600823-3"/>
    </source>
</evidence>
<dbReference type="GO" id="GO:0046872">
    <property type="term" value="F:metal ion binding"/>
    <property type="evidence" value="ECO:0007669"/>
    <property type="project" value="UniProtKB-UniRule"/>
</dbReference>
<keyword evidence="5 18" id="KW-0349">Heme</keyword>
<comment type="subcellular location">
    <subcellularLocation>
        <location evidence="18">Secreted</location>
    </subcellularLocation>
</comment>
<dbReference type="EMBL" id="JACMSC010000016">
    <property type="protein sequence ID" value="KAG6481769.1"/>
    <property type="molecule type" value="Genomic_DNA"/>
</dbReference>
<keyword evidence="4 18" id="KW-0575">Peroxidase</keyword>
<comment type="catalytic activity">
    <reaction evidence="1 18">
        <text>2 a phenolic donor + H2O2 = 2 a phenolic radical donor + 2 H2O</text>
        <dbReference type="Rhea" id="RHEA:56136"/>
        <dbReference type="ChEBI" id="CHEBI:15377"/>
        <dbReference type="ChEBI" id="CHEBI:16240"/>
        <dbReference type="ChEBI" id="CHEBI:139520"/>
        <dbReference type="ChEBI" id="CHEBI:139521"/>
        <dbReference type="EC" id="1.11.1.7"/>
    </reaction>
</comment>
<evidence type="ECO:0000256" key="3">
    <source>
        <dbReference type="ARBA" id="ARBA00012313"/>
    </source>
</evidence>
<evidence type="ECO:0000256" key="2">
    <source>
        <dbReference type="ARBA" id="ARBA00006873"/>
    </source>
</evidence>
<dbReference type="Proteomes" id="UP000734854">
    <property type="component" value="Unassembled WGS sequence"/>
</dbReference>
<dbReference type="FunFam" id="1.10.420.10:FF:000006">
    <property type="entry name" value="Peroxidase"/>
    <property type="match status" value="1"/>
</dbReference>
<evidence type="ECO:0000256" key="17">
    <source>
        <dbReference type="PIRSR" id="PIRSR600823-5"/>
    </source>
</evidence>
<feature type="binding site" evidence="15">
    <location>
        <position position="72"/>
    </location>
    <ligand>
        <name>Ca(2+)</name>
        <dbReference type="ChEBI" id="CHEBI:29108"/>
        <label>1</label>
    </ligand>
</feature>
<keyword evidence="12 18" id="KW-0376">Hydrogen peroxide</keyword>
<dbReference type="InterPro" id="IPR019793">
    <property type="entry name" value="Peroxidases_heam-ligand_BS"/>
</dbReference>
<feature type="domain" description="Plant heme peroxidase family profile" evidence="19">
    <location>
        <begin position="30"/>
        <end position="321"/>
    </location>
</feature>
<feature type="binding site" evidence="15">
    <location>
        <position position="81"/>
    </location>
    <ligand>
        <name>Ca(2+)</name>
        <dbReference type="ChEBI" id="CHEBI:29108"/>
        <label>1</label>
    </ligand>
</feature>
<dbReference type="InterPro" id="IPR010255">
    <property type="entry name" value="Haem_peroxidase_sf"/>
</dbReference>
<comment type="caution">
    <text evidence="20">The sequence shown here is derived from an EMBL/GenBank/DDBJ whole genome shotgun (WGS) entry which is preliminary data.</text>
</comment>
<dbReference type="EC" id="1.11.1.7" evidence="3 18"/>
<dbReference type="PANTHER" id="PTHR31517:SF84">
    <property type="entry name" value="PEROXIDASE"/>
    <property type="match status" value="1"/>
</dbReference>
<evidence type="ECO:0000256" key="16">
    <source>
        <dbReference type="PIRSR" id="PIRSR600823-4"/>
    </source>
</evidence>
<dbReference type="GO" id="GO:0005576">
    <property type="term" value="C:extracellular region"/>
    <property type="evidence" value="ECO:0007669"/>
    <property type="project" value="UniProtKB-SubCell"/>
</dbReference>
<proteinExistence type="inferred from homology"/>
<dbReference type="PANTHER" id="PTHR31517">
    <property type="match status" value="1"/>
</dbReference>
<evidence type="ECO:0000256" key="5">
    <source>
        <dbReference type="ARBA" id="ARBA00022617"/>
    </source>
</evidence>
<gene>
    <name evidence="20" type="ORF">ZIOFF_058390</name>
</gene>
<evidence type="ECO:0000256" key="1">
    <source>
        <dbReference type="ARBA" id="ARBA00000189"/>
    </source>
</evidence>
<dbReference type="GO" id="GO:0140825">
    <property type="term" value="F:lactoperoxidase activity"/>
    <property type="evidence" value="ECO:0007669"/>
    <property type="project" value="UniProtKB-EC"/>
</dbReference>
<feature type="binding site" evidence="15">
    <location>
        <position position="75"/>
    </location>
    <ligand>
        <name>Ca(2+)</name>
        <dbReference type="ChEBI" id="CHEBI:29108"/>
        <label>1</label>
    </ligand>
</feature>
<dbReference type="AlphaFoldDB" id="A0A8J5F7Z4"/>
<dbReference type="Gene3D" id="1.10.520.10">
    <property type="match status" value="1"/>
</dbReference>
<dbReference type="GO" id="GO:0042744">
    <property type="term" value="P:hydrogen peroxide catabolic process"/>
    <property type="evidence" value="ECO:0007669"/>
    <property type="project" value="UniProtKB-KW"/>
</dbReference>
<feature type="binding site" evidence="15">
    <location>
        <position position="249"/>
    </location>
    <ligand>
        <name>Ca(2+)</name>
        <dbReference type="ChEBI" id="CHEBI:29108"/>
        <label>2</label>
    </ligand>
</feature>
<dbReference type="CDD" id="cd00693">
    <property type="entry name" value="secretory_peroxidase"/>
    <property type="match status" value="1"/>
</dbReference>
<feature type="binding site" evidence="15">
    <location>
        <position position="241"/>
    </location>
    <ligand>
        <name>Ca(2+)</name>
        <dbReference type="ChEBI" id="CHEBI:29108"/>
        <label>2</label>
    </ligand>
</feature>
<feature type="disulfide bond" evidence="17">
    <location>
        <begin position="204"/>
        <end position="230"/>
    </location>
</feature>
<feature type="binding site" evidence="14">
    <location>
        <position position="167"/>
    </location>
    <ligand>
        <name>substrate</name>
    </ligand>
</feature>
<evidence type="ECO:0000256" key="13">
    <source>
        <dbReference type="PIRSR" id="PIRSR600823-1"/>
    </source>
</evidence>
<evidence type="ECO:0000256" key="12">
    <source>
        <dbReference type="ARBA" id="ARBA00023324"/>
    </source>
</evidence>
<keyword evidence="7 15" id="KW-0106">Calcium</keyword>
<evidence type="ECO:0000256" key="9">
    <source>
        <dbReference type="ARBA" id="ARBA00023004"/>
    </source>
</evidence>
<evidence type="ECO:0000256" key="7">
    <source>
        <dbReference type="ARBA" id="ARBA00022837"/>
    </source>
</evidence>
<dbReference type="InterPro" id="IPR019794">
    <property type="entry name" value="Peroxidases_AS"/>
</dbReference>
<keyword evidence="21" id="KW-1185">Reference proteome</keyword>
<evidence type="ECO:0000256" key="8">
    <source>
        <dbReference type="ARBA" id="ARBA00023002"/>
    </source>
</evidence>
<keyword evidence="18" id="KW-0732">Signal</keyword>
<dbReference type="PROSITE" id="PS50873">
    <property type="entry name" value="PEROXIDASE_4"/>
    <property type="match status" value="1"/>
</dbReference>
<reference evidence="20 21" key="1">
    <citation type="submission" date="2020-08" db="EMBL/GenBank/DDBJ databases">
        <title>Plant Genome Project.</title>
        <authorList>
            <person name="Zhang R.-G."/>
        </authorList>
    </citation>
    <scope>NUCLEOTIDE SEQUENCE [LARGE SCALE GENOMIC DNA]</scope>
    <source>
        <tissue evidence="20">Rhizome</tissue>
    </source>
</reference>
<evidence type="ECO:0000256" key="18">
    <source>
        <dbReference type="RuleBase" id="RU362060"/>
    </source>
</evidence>
<feature type="disulfide bond" evidence="17">
    <location>
        <begin position="40"/>
        <end position="120"/>
    </location>
</feature>
<keyword evidence="11" id="KW-0325">Glycoprotein</keyword>
<comment type="cofactor">
    <cofactor evidence="15 18">
        <name>heme b</name>
        <dbReference type="ChEBI" id="CHEBI:60344"/>
    </cofactor>
    <text evidence="15 18">Binds 1 heme b (iron(II)-protoporphyrin IX) group per subunit.</text>
</comment>
<dbReference type="PROSITE" id="PS00436">
    <property type="entry name" value="PEROXIDASE_2"/>
    <property type="match status" value="1"/>
</dbReference>
<evidence type="ECO:0000259" key="19">
    <source>
        <dbReference type="PROSITE" id="PS50873"/>
    </source>
</evidence>
<keyword evidence="8 18" id="KW-0560">Oxidoreductase</keyword>
<evidence type="ECO:0000313" key="20">
    <source>
        <dbReference type="EMBL" id="KAG6481769.1"/>
    </source>
</evidence>
<evidence type="ECO:0000256" key="10">
    <source>
        <dbReference type="ARBA" id="ARBA00023157"/>
    </source>
</evidence>
<dbReference type="InterPro" id="IPR033905">
    <property type="entry name" value="Secretory_peroxidase"/>
</dbReference>
<feature type="disulfide bond" evidence="17">
    <location>
        <begin position="126"/>
        <end position="317"/>
    </location>
</feature>
<keyword evidence="6 15" id="KW-0479">Metal-binding</keyword>
<comment type="similarity">
    <text evidence="2">Belongs to the peroxidase family. Ascorbate peroxidase subfamily.</text>
</comment>
<feature type="chain" id="PRO_5035338405" description="Peroxidase" evidence="18">
    <location>
        <begin position="30"/>
        <end position="321"/>
    </location>
</feature>
<keyword evidence="10 17" id="KW-1015">Disulfide bond</keyword>
<name>A0A8J5F7Z4_ZINOF</name>
<dbReference type="Gene3D" id="1.10.420.10">
    <property type="entry name" value="Peroxidase, domain 2"/>
    <property type="match status" value="1"/>
</dbReference>
<dbReference type="PRINTS" id="PR00458">
    <property type="entry name" value="PEROXIDASE"/>
</dbReference>
<feature type="active site" description="Proton acceptor" evidence="13">
    <location>
        <position position="71"/>
    </location>
</feature>
<dbReference type="InterPro" id="IPR000823">
    <property type="entry name" value="Peroxidase_pln"/>
</dbReference>
<feature type="binding site" evidence="15">
    <location>
        <position position="94"/>
    </location>
    <ligand>
        <name>Ca(2+)</name>
        <dbReference type="ChEBI" id="CHEBI:29108"/>
        <label>1</label>
    </ligand>
</feature>
<feature type="binding site" evidence="15">
    <location>
        <position position="198"/>
    </location>
    <ligand>
        <name>Ca(2+)</name>
        <dbReference type="ChEBI" id="CHEBI:29108"/>
        <label>2</label>
    </ligand>
</feature>
<dbReference type="InterPro" id="IPR002016">
    <property type="entry name" value="Haem_peroxidase"/>
</dbReference>
<accession>A0A8J5F7Z4</accession>
<dbReference type="PROSITE" id="PS00435">
    <property type="entry name" value="PEROXIDASE_1"/>
    <property type="match status" value="1"/>
</dbReference>
<evidence type="ECO:0000256" key="4">
    <source>
        <dbReference type="ARBA" id="ARBA00022559"/>
    </source>
</evidence>
<keyword evidence="9 15" id="KW-0408">Iron</keyword>
<protein>
    <recommendedName>
        <fullName evidence="3 18">Peroxidase</fullName>
        <ecNumber evidence="3 18">1.11.1.7</ecNumber>
    </recommendedName>
</protein>
<organism evidence="20 21">
    <name type="scientific">Zingiber officinale</name>
    <name type="common">Ginger</name>
    <name type="synonym">Amomum zingiber</name>
    <dbReference type="NCBI Taxonomy" id="94328"/>
    <lineage>
        <taxon>Eukaryota</taxon>
        <taxon>Viridiplantae</taxon>
        <taxon>Streptophyta</taxon>
        <taxon>Embryophyta</taxon>
        <taxon>Tracheophyta</taxon>
        <taxon>Spermatophyta</taxon>
        <taxon>Magnoliopsida</taxon>
        <taxon>Liliopsida</taxon>
        <taxon>Zingiberales</taxon>
        <taxon>Zingiberaceae</taxon>
        <taxon>Zingiber</taxon>
    </lineage>
</organism>
<evidence type="ECO:0000256" key="11">
    <source>
        <dbReference type="ARBA" id="ARBA00023180"/>
    </source>
</evidence>
<comment type="cofactor">
    <cofactor evidence="15 18">
        <name>Ca(2+)</name>
        <dbReference type="ChEBI" id="CHEBI:29108"/>
    </cofactor>
    <text evidence="15 18">Binds 2 calcium ions per subunit.</text>
</comment>
<comment type="function">
    <text evidence="18">Removal of H(2)O(2), oxidation of toxic reductants, biosynthesis and degradation of lignin, suberization, auxin catabolism, response to environmental stresses such as wounding, pathogen attack and oxidative stress.</text>
</comment>
<feature type="binding site" description="axial binding residue" evidence="15">
    <location>
        <position position="197"/>
    </location>
    <ligand>
        <name>heme b</name>
        <dbReference type="ChEBI" id="CHEBI:60344"/>
    </ligand>
    <ligandPart>
        <name>Fe</name>
        <dbReference type="ChEBI" id="CHEBI:18248"/>
    </ligandPart>
</feature>
<evidence type="ECO:0000313" key="21">
    <source>
        <dbReference type="Proteomes" id="UP000734854"/>
    </source>
</evidence>
<feature type="site" description="Transition state stabilizer" evidence="16">
    <location>
        <position position="67"/>
    </location>
</feature>
<dbReference type="SUPFAM" id="SSF48113">
    <property type="entry name" value="Heme-dependent peroxidases"/>
    <property type="match status" value="1"/>
</dbReference>
<evidence type="ECO:0000256" key="6">
    <source>
        <dbReference type="ARBA" id="ARBA00022723"/>
    </source>
</evidence>
<keyword evidence="18" id="KW-0964">Secreted</keyword>
<evidence type="ECO:0000256" key="14">
    <source>
        <dbReference type="PIRSR" id="PIRSR600823-2"/>
    </source>
</evidence>
<feature type="signal peptide" evidence="18">
    <location>
        <begin position="1"/>
        <end position="29"/>
    </location>
</feature>
<sequence>MALERERRARLVVALAMALWISGAMRAEAQFKVGFYSQSCPRAEAIVKEEIEKALADDEGVGADLLRMHFHDCFVRVQNIDRTTCHSTNNSTAEKDAQINLTLEGFDIIDDVKEKLEAACKGVVSCADLLAFAARDAVVHYGGIHYEVPSGRRDGRISVASDTDILPSPDFKLAKLTDLFVSKGLSQSEMIVLSGAHTVGIAHCDAFSKRLDSADPRMDGKYAAALRKECPPASNNTVSMDPQSPHKFDNHYYRLVLDSRSLFTSDDTLLSAWSTAAQVKRLACDFKGFQREFAAAIVKMGAIGVLTGSGGEVRTNCRVVN</sequence>